<keyword evidence="1" id="KW-0472">Membrane</keyword>
<protein>
    <submittedName>
        <fullName evidence="2">NfeD family protein</fullName>
    </submittedName>
</protein>
<dbReference type="Proteomes" id="UP001169069">
    <property type="component" value="Unassembled WGS sequence"/>
</dbReference>
<dbReference type="Gene3D" id="2.40.50.140">
    <property type="entry name" value="Nucleic acid-binding proteins"/>
    <property type="match status" value="1"/>
</dbReference>
<evidence type="ECO:0000313" key="2">
    <source>
        <dbReference type="EMBL" id="MDM5272721.1"/>
    </source>
</evidence>
<keyword evidence="3" id="KW-1185">Reference proteome</keyword>
<dbReference type="PANTHER" id="PTHR33507">
    <property type="entry name" value="INNER MEMBRANE PROTEIN YBBJ"/>
    <property type="match status" value="1"/>
</dbReference>
<name>A0ABT7R2F6_9BACT</name>
<dbReference type="InterPro" id="IPR012340">
    <property type="entry name" value="NA-bd_OB-fold"/>
</dbReference>
<feature type="transmembrane region" description="Helical" evidence="1">
    <location>
        <begin position="58"/>
        <end position="76"/>
    </location>
</feature>
<evidence type="ECO:0000256" key="1">
    <source>
        <dbReference type="SAM" id="Phobius"/>
    </source>
</evidence>
<dbReference type="InterPro" id="IPR052165">
    <property type="entry name" value="Membrane_assoc_protease"/>
</dbReference>
<dbReference type="PANTHER" id="PTHR33507:SF3">
    <property type="entry name" value="INNER MEMBRANE PROTEIN YBBJ"/>
    <property type="match status" value="1"/>
</dbReference>
<feature type="transmembrane region" description="Helical" evidence="1">
    <location>
        <begin position="31"/>
        <end position="52"/>
    </location>
</feature>
<reference evidence="2" key="1">
    <citation type="submission" date="2023-01" db="EMBL/GenBank/DDBJ databases">
        <title>Sulfurovum sp. zt1-1 genome assembly.</title>
        <authorList>
            <person name="Wang J."/>
        </authorList>
    </citation>
    <scope>NUCLEOTIDE SEQUENCE</scope>
    <source>
        <strain evidence="2">Zt1-1</strain>
    </source>
</reference>
<evidence type="ECO:0000313" key="3">
    <source>
        <dbReference type="Proteomes" id="UP001169069"/>
    </source>
</evidence>
<accession>A0ABT7R2F6</accession>
<keyword evidence="1" id="KW-1133">Transmembrane helix</keyword>
<gene>
    <name evidence="2" type="ORF">PGH07_11105</name>
</gene>
<dbReference type="EMBL" id="JAQIBD010000005">
    <property type="protein sequence ID" value="MDM5272721.1"/>
    <property type="molecule type" value="Genomic_DNA"/>
</dbReference>
<sequence>MIAFLNDSMLWWHWIILGIILLIIEMNLGTFFILGLGVAAILVGVIDLLFGTSFNTELLIWIILSLLSIAAWFKWFREPPQTDSGQSNYRLDTLGSVLEEIEPHSRGKVKFDSPVLGNTTWHATAKVKIAKDIRVKIVQINGQLIEVEPV</sequence>
<proteinExistence type="predicted"/>
<dbReference type="RefSeq" id="WP_289414565.1">
    <property type="nucleotide sequence ID" value="NZ_JAQIBD010000005.1"/>
</dbReference>
<comment type="caution">
    <text evidence="2">The sequence shown here is derived from an EMBL/GenBank/DDBJ whole genome shotgun (WGS) entry which is preliminary data.</text>
</comment>
<keyword evidence="1" id="KW-0812">Transmembrane</keyword>
<organism evidence="2 3">
    <name type="scientific">Sulfurovum zhangzhouensis</name>
    <dbReference type="NCBI Taxonomy" id="3019067"/>
    <lineage>
        <taxon>Bacteria</taxon>
        <taxon>Pseudomonadati</taxon>
        <taxon>Campylobacterota</taxon>
        <taxon>Epsilonproteobacteria</taxon>
        <taxon>Campylobacterales</taxon>
        <taxon>Sulfurovaceae</taxon>
        <taxon>Sulfurovum</taxon>
    </lineage>
</organism>
<feature type="transmembrane region" description="Helical" evidence="1">
    <location>
        <begin position="6"/>
        <end position="24"/>
    </location>
</feature>